<keyword evidence="1" id="KW-0805">Transcription regulation</keyword>
<keyword evidence="3" id="KW-0804">Transcription</keyword>
<organism evidence="7 8">
    <name type="scientific">Saxophila tyrrhenica</name>
    <dbReference type="NCBI Taxonomy" id="1690608"/>
    <lineage>
        <taxon>Eukaryota</taxon>
        <taxon>Fungi</taxon>
        <taxon>Dikarya</taxon>
        <taxon>Ascomycota</taxon>
        <taxon>Pezizomycotina</taxon>
        <taxon>Dothideomycetes</taxon>
        <taxon>Dothideomycetidae</taxon>
        <taxon>Mycosphaerellales</taxon>
        <taxon>Extremaceae</taxon>
        <taxon>Saxophila</taxon>
    </lineage>
</organism>
<evidence type="ECO:0000256" key="5">
    <source>
        <dbReference type="SAM" id="MobiDB-lite"/>
    </source>
</evidence>
<keyword evidence="8" id="KW-1185">Reference proteome</keyword>
<dbReference type="Gene3D" id="4.10.240.10">
    <property type="entry name" value="Zn(2)-C6 fungal-type DNA-binding domain"/>
    <property type="match status" value="1"/>
</dbReference>
<dbReference type="GO" id="GO:0000981">
    <property type="term" value="F:DNA-binding transcription factor activity, RNA polymerase II-specific"/>
    <property type="evidence" value="ECO:0007669"/>
    <property type="project" value="InterPro"/>
</dbReference>
<comment type="caution">
    <text evidence="7">The sequence shown here is derived from an EMBL/GenBank/DDBJ whole genome shotgun (WGS) entry which is preliminary data.</text>
</comment>
<dbReference type="SMART" id="SM00066">
    <property type="entry name" value="GAL4"/>
    <property type="match status" value="1"/>
</dbReference>
<dbReference type="RefSeq" id="XP_064660870.1">
    <property type="nucleotide sequence ID" value="XM_064800919.1"/>
</dbReference>
<keyword evidence="2" id="KW-0238">DNA-binding</keyword>
<evidence type="ECO:0000256" key="2">
    <source>
        <dbReference type="ARBA" id="ARBA00023125"/>
    </source>
</evidence>
<evidence type="ECO:0000313" key="8">
    <source>
        <dbReference type="Proteomes" id="UP001337655"/>
    </source>
</evidence>
<dbReference type="GeneID" id="89925009"/>
<dbReference type="InterPro" id="IPR051127">
    <property type="entry name" value="Fungal_SecMet_Regulators"/>
</dbReference>
<evidence type="ECO:0000259" key="6">
    <source>
        <dbReference type="PROSITE" id="PS50048"/>
    </source>
</evidence>
<feature type="compositionally biased region" description="Pro residues" evidence="5">
    <location>
        <begin position="8"/>
        <end position="19"/>
    </location>
</feature>
<feature type="domain" description="Zn(2)-C6 fungal-type" evidence="6">
    <location>
        <begin position="34"/>
        <end position="63"/>
    </location>
</feature>
<evidence type="ECO:0000313" key="7">
    <source>
        <dbReference type="EMBL" id="KAK5172026.1"/>
    </source>
</evidence>
<evidence type="ECO:0000256" key="1">
    <source>
        <dbReference type="ARBA" id="ARBA00023015"/>
    </source>
</evidence>
<proteinExistence type="predicted"/>
<dbReference type="Proteomes" id="UP001337655">
    <property type="component" value="Unassembled WGS sequence"/>
</dbReference>
<dbReference type="AlphaFoldDB" id="A0AAV9PEG6"/>
<feature type="region of interest" description="Disordered" evidence="5">
    <location>
        <begin position="1"/>
        <end position="30"/>
    </location>
</feature>
<reference evidence="7 8" key="1">
    <citation type="submission" date="2023-08" db="EMBL/GenBank/DDBJ databases">
        <title>Black Yeasts Isolated from many extreme environments.</title>
        <authorList>
            <person name="Coleine C."/>
            <person name="Stajich J.E."/>
            <person name="Selbmann L."/>
        </authorList>
    </citation>
    <scope>NUCLEOTIDE SEQUENCE [LARGE SCALE GENOMIC DNA]</scope>
    <source>
        <strain evidence="7 8">CCFEE 5935</strain>
    </source>
</reference>
<dbReference type="PANTHER" id="PTHR47424">
    <property type="entry name" value="REGULATORY PROTEIN GAL4"/>
    <property type="match status" value="1"/>
</dbReference>
<dbReference type="PROSITE" id="PS50048">
    <property type="entry name" value="ZN2_CY6_FUNGAL_2"/>
    <property type="match status" value="1"/>
</dbReference>
<evidence type="ECO:0000256" key="4">
    <source>
        <dbReference type="ARBA" id="ARBA00023242"/>
    </source>
</evidence>
<dbReference type="SUPFAM" id="SSF57701">
    <property type="entry name" value="Zn2/Cys6 DNA-binding domain"/>
    <property type="match status" value="1"/>
</dbReference>
<keyword evidence="4" id="KW-0539">Nucleus</keyword>
<dbReference type="GO" id="GO:0003677">
    <property type="term" value="F:DNA binding"/>
    <property type="evidence" value="ECO:0007669"/>
    <property type="project" value="UniProtKB-KW"/>
</dbReference>
<dbReference type="CDD" id="cd00067">
    <property type="entry name" value="GAL4"/>
    <property type="match status" value="1"/>
</dbReference>
<sequence>MFLIVPKPKAPPAPAPTEEPPPDDSRGPVRSQTACDVCRLRKSKCNGQRPCGRCRERNLICVYTRATTRDPSASSGRVALLHRQQQRLTLAVQEMASVISRYEGHEARPAAEYEVLPLLDKYAPIADVSEDVGETDLALLHNDHAVVPAKRPLPEMSNQGADEPSTKACRANATGIACLQRQPEANSQRSDMQEQQFQPLSSPLQNALADELPFMIQPGPTMNGSDNAYQAMLQFYDMMNNPSYSADSDGAAFPDQLQMPVPQAGSAVPPVDPTEWLMNSVDWRASLENLPGQTTDPQWSLPLAEDGGYTDTTMGGMTIDPTFLDGSGQL</sequence>
<dbReference type="Pfam" id="PF00172">
    <property type="entry name" value="Zn_clus"/>
    <property type="match status" value="1"/>
</dbReference>
<dbReference type="InterPro" id="IPR036864">
    <property type="entry name" value="Zn2-C6_fun-type_DNA-bd_sf"/>
</dbReference>
<dbReference type="EMBL" id="JAVRRT010000005">
    <property type="protein sequence ID" value="KAK5172026.1"/>
    <property type="molecule type" value="Genomic_DNA"/>
</dbReference>
<dbReference type="PROSITE" id="PS00463">
    <property type="entry name" value="ZN2_CY6_FUNGAL_1"/>
    <property type="match status" value="1"/>
</dbReference>
<dbReference type="InterPro" id="IPR001138">
    <property type="entry name" value="Zn2Cys6_DnaBD"/>
</dbReference>
<gene>
    <name evidence="7" type="ORF">LTR77_003663</name>
</gene>
<dbReference type="PANTHER" id="PTHR47424:SF3">
    <property type="entry name" value="REGULATORY PROTEIN GAL4"/>
    <property type="match status" value="1"/>
</dbReference>
<accession>A0AAV9PEG6</accession>
<dbReference type="GO" id="GO:0008270">
    <property type="term" value="F:zinc ion binding"/>
    <property type="evidence" value="ECO:0007669"/>
    <property type="project" value="InterPro"/>
</dbReference>
<protein>
    <recommendedName>
        <fullName evidence="6">Zn(2)-C6 fungal-type domain-containing protein</fullName>
    </recommendedName>
</protein>
<evidence type="ECO:0000256" key="3">
    <source>
        <dbReference type="ARBA" id="ARBA00023163"/>
    </source>
</evidence>
<name>A0AAV9PEG6_9PEZI</name>